<dbReference type="SUPFAM" id="SSF56219">
    <property type="entry name" value="DNase I-like"/>
    <property type="match status" value="1"/>
</dbReference>
<dbReference type="AlphaFoldDB" id="A0A674EJ72"/>
<evidence type="ECO:0000256" key="1">
    <source>
        <dbReference type="SAM" id="Phobius"/>
    </source>
</evidence>
<dbReference type="InParanoid" id="A0A674EJ72"/>
<reference evidence="2" key="2">
    <citation type="submission" date="2025-09" db="UniProtKB">
        <authorList>
            <consortium name="Ensembl"/>
        </authorList>
    </citation>
    <scope>IDENTIFICATION</scope>
</reference>
<protein>
    <recommendedName>
        <fullName evidence="4">Endonuclease/exonuclease/phosphatase domain-containing protein</fullName>
    </recommendedName>
</protein>
<name>A0A674EJ72_SALTR</name>
<evidence type="ECO:0008006" key="4">
    <source>
        <dbReference type="Google" id="ProtNLM"/>
    </source>
</evidence>
<dbReference type="Gene3D" id="3.60.10.10">
    <property type="entry name" value="Endonuclease/exonuclease/phosphatase"/>
    <property type="match status" value="1"/>
</dbReference>
<dbReference type="Ensembl" id="ENSSTUT00000115784.1">
    <property type="protein sequence ID" value="ENSSTUP00000108091.1"/>
    <property type="gene ID" value="ENSSTUG00000048068.1"/>
</dbReference>
<keyword evidence="1" id="KW-0812">Transmembrane</keyword>
<organism evidence="2 3">
    <name type="scientific">Salmo trutta</name>
    <name type="common">Brown trout</name>
    <dbReference type="NCBI Taxonomy" id="8032"/>
    <lineage>
        <taxon>Eukaryota</taxon>
        <taxon>Metazoa</taxon>
        <taxon>Chordata</taxon>
        <taxon>Craniata</taxon>
        <taxon>Vertebrata</taxon>
        <taxon>Euteleostomi</taxon>
        <taxon>Actinopterygii</taxon>
        <taxon>Neopterygii</taxon>
        <taxon>Teleostei</taxon>
        <taxon>Protacanthopterygii</taxon>
        <taxon>Salmoniformes</taxon>
        <taxon>Salmonidae</taxon>
        <taxon>Salmoninae</taxon>
        <taxon>Salmo</taxon>
    </lineage>
</organism>
<reference evidence="2" key="1">
    <citation type="submission" date="2025-08" db="UniProtKB">
        <authorList>
            <consortium name="Ensembl"/>
        </authorList>
    </citation>
    <scope>IDENTIFICATION</scope>
</reference>
<dbReference type="InterPro" id="IPR036691">
    <property type="entry name" value="Endo/exonu/phosph_ase_sf"/>
</dbReference>
<keyword evidence="3" id="KW-1185">Reference proteome</keyword>
<dbReference type="Proteomes" id="UP000472277">
    <property type="component" value="Chromosome 37"/>
</dbReference>
<keyword evidence="1" id="KW-0472">Membrane</keyword>
<evidence type="ECO:0000313" key="2">
    <source>
        <dbReference type="Ensembl" id="ENSSTUP00000108091.1"/>
    </source>
</evidence>
<dbReference type="GeneTree" id="ENSGT01120000272122"/>
<accession>A0A674EJ72</accession>
<sequence>MLILPIQKYFEYICHDEDYTGGYIVLFCRLHGQLFTLVNVYNHKDDHTILERLGHYLKNTATGTLVVGGDFNTVLDPKMDRSSTSDNRQHKAFRGYLSEFTSSLKLVDIWRNQNPNSKGLIMYILLCIVHNMSVFHKQRCVFVCVCVFTCVCILSKFVLIIGLALVKQSD</sequence>
<proteinExistence type="predicted"/>
<feature type="transmembrane region" description="Helical" evidence="1">
    <location>
        <begin position="140"/>
        <end position="166"/>
    </location>
</feature>
<evidence type="ECO:0000313" key="3">
    <source>
        <dbReference type="Proteomes" id="UP000472277"/>
    </source>
</evidence>
<keyword evidence="1" id="KW-1133">Transmembrane helix</keyword>